<keyword evidence="2 11" id="KW-0963">Cytoplasm</keyword>
<organism evidence="16 17">
    <name type="scientific">Ferrimonas gelatinilytica</name>
    <dbReference type="NCBI Taxonomy" id="1255257"/>
    <lineage>
        <taxon>Bacteria</taxon>
        <taxon>Pseudomonadati</taxon>
        <taxon>Pseudomonadota</taxon>
        <taxon>Gammaproteobacteria</taxon>
        <taxon>Alteromonadales</taxon>
        <taxon>Ferrimonadaceae</taxon>
        <taxon>Ferrimonas</taxon>
    </lineage>
</organism>
<evidence type="ECO:0000313" key="16">
    <source>
        <dbReference type="EMBL" id="GAA5194340.1"/>
    </source>
</evidence>
<keyword evidence="4 11" id="KW-0132">Cell division</keyword>
<comment type="catalytic activity">
    <reaction evidence="11">
        <text>UDP-N-acetyl-alpha-D-muramoyl-L-alanyl-D-glutamate + meso-2,6-diaminopimelate + ATP = UDP-N-acetyl-alpha-D-muramoyl-L-alanyl-gamma-D-glutamyl-meso-2,6-diaminopimelate + ADP + phosphate + H(+)</text>
        <dbReference type="Rhea" id="RHEA:23676"/>
        <dbReference type="ChEBI" id="CHEBI:15378"/>
        <dbReference type="ChEBI" id="CHEBI:30616"/>
        <dbReference type="ChEBI" id="CHEBI:43474"/>
        <dbReference type="ChEBI" id="CHEBI:57791"/>
        <dbReference type="ChEBI" id="CHEBI:83900"/>
        <dbReference type="ChEBI" id="CHEBI:83905"/>
        <dbReference type="ChEBI" id="CHEBI:456216"/>
        <dbReference type="EC" id="6.3.2.13"/>
    </reaction>
</comment>
<dbReference type="SUPFAM" id="SSF53244">
    <property type="entry name" value="MurD-like peptide ligases, peptide-binding domain"/>
    <property type="match status" value="1"/>
</dbReference>
<dbReference type="InterPro" id="IPR036565">
    <property type="entry name" value="Mur-like_cat_sf"/>
</dbReference>
<comment type="function">
    <text evidence="11">Catalyzes the addition of meso-diaminopimelic acid to the nucleotide precursor UDP-N-acetylmuramoyl-L-alanyl-D-glutamate (UMAG) in the biosynthesis of bacterial cell-wall peptidoglycan.</text>
</comment>
<dbReference type="HAMAP" id="MF_00208">
    <property type="entry name" value="MurE"/>
    <property type="match status" value="1"/>
</dbReference>
<evidence type="ECO:0000256" key="6">
    <source>
        <dbReference type="ARBA" id="ARBA00022840"/>
    </source>
</evidence>
<evidence type="ECO:0000259" key="13">
    <source>
        <dbReference type="Pfam" id="PF01225"/>
    </source>
</evidence>
<dbReference type="EMBL" id="BAABLF010000029">
    <property type="protein sequence ID" value="GAA5194340.1"/>
    <property type="molecule type" value="Genomic_DNA"/>
</dbReference>
<feature type="binding site" evidence="11">
    <location>
        <position position="190"/>
    </location>
    <ligand>
        <name>UDP-N-acetyl-alpha-D-muramoyl-L-alanyl-D-glutamate</name>
        <dbReference type="ChEBI" id="CHEBI:83900"/>
    </ligand>
</feature>
<feature type="binding site" evidence="11">
    <location>
        <begin position="115"/>
        <end position="121"/>
    </location>
    <ligand>
        <name>ATP</name>
        <dbReference type="ChEBI" id="CHEBI:30616"/>
    </ligand>
</feature>
<dbReference type="InterPro" id="IPR000713">
    <property type="entry name" value="Mur_ligase_N"/>
</dbReference>
<feature type="domain" description="Mur ligase central" evidence="15">
    <location>
        <begin position="113"/>
        <end position="317"/>
    </location>
</feature>
<dbReference type="NCBIfam" id="NF001126">
    <property type="entry name" value="PRK00139.1-4"/>
    <property type="match status" value="1"/>
</dbReference>
<feature type="binding site" evidence="11">
    <location>
        <position position="464"/>
    </location>
    <ligand>
        <name>meso-2,6-diaminopimelate</name>
        <dbReference type="ChEBI" id="CHEBI:57791"/>
    </ligand>
</feature>
<dbReference type="PROSITE" id="PS01011">
    <property type="entry name" value="FOLYLPOLYGLU_SYNT_1"/>
    <property type="match status" value="1"/>
</dbReference>
<keyword evidence="6 11" id="KW-0067">ATP-binding</keyword>
<evidence type="ECO:0000256" key="1">
    <source>
        <dbReference type="ARBA" id="ARBA00005898"/>
    </source>
</evidence>
<feature type="binding site" evidence="11">
    <location>
        <begin position="157"/>
        <end position="158"/>
    </location>
    <ligand>
        <name>UDP-N-acetyl-alpha-D-muramoyl-L-alanyl-D-glutamate</name>
        <dbReference type="ChEBI" id="CHEBI:83900"/>
    </ligand>
</feature>
<dbReference type="Proteomes" id="UP001501600">
    <property type="component" value="Unassembled WGS sequence"/>
</dbReference>
<evidence type="ECO:0000256" key="5">
    <source>
        <dbReference type="ARBA" id="ARBA00022741"/>
    </source>
</evidence>
<comment type="PTM">
    <text evidence="11">Carboxylation is probably crucial for Mg(2+) binding and, consequently, for the gamma-phosphate positioning of ATP.</text>
</comment>
<keyword evidence="17" id="KW-1185">Reference proteome</keyword>
<accession>A0ABP9SFH8</accession>
<comment type="caution">
    <text evidence="11">Lacks conserved residue(s) required for the propagation of feature annotation.</text>
</comment>
<evidence type="ECO:0000256" key="9">
    <source>
        <dbReference type="ARBA" id="ARBA00023306"/>
    </source>
</evidence>
<keyword evidence="11" id="KW-0460">Magnesium</keyword>
<dbReference type="InterPro" id="IPR013221">
    <property type="entry name" value="Mur_ligase_cen"/>
</dbReference>
<dbReference type="Gene3D" id="3.90.190.20">
    <property type="entry name" value="Mur ligase, C-terminal domain"/>
    <property type="match status" value="1"/>
</dbReference>
<evidence type="ECO:0000259" key="14">
    <source>
        <dbReference type="Pfam" id="PF02875"/>
    </source>
</evidence>
<keyword evidence="5 11" id="KW-0547">Nucleotide-binding</keyword>
<name>A0ABP9SFH8_9GAMM</name>
<dbReference type="Gene3D" id="3.40.1190.10">
    <property type="entry name" value="Mur-like, catalytic domain"/>
    <property type="match status" value="1"/>
</dbReference>
<comment type="similarity">
    <text evidence="1 11">Belongs to the MurCDEF family. MurE subfamily.</text>
</comment>
<dbReference type="InterPro" id="IPR004101">
    <property type="entry name" value="Mur_ligase_C"/>
</dbReference>
<dbReference type="Pfam" id="PF01225">
    <property type="entry name" value="Mur_ligase"/>
    <property type="match status" value="1"/>
</dbReference>
<feature type="binding site" evidence="11">
    <location>
        <position position="156"/>
    </location>
    <ligand>
        <name>UDP-N-acetyl-alpha-D-muramoyl-L-alanyl-D-glutamate</name>
        <dbReference type="ChEBI" id="CHEBI:83900"/>
    </ligand>
</feature>
<dbReference type="PANTHER" id="PTHR23135:SF4">
    <property type="entry name" value="UDP-N-ACETYLMURAMOYL-L-ALANYL-D-GLUTAMATE--2,6-DIAMINOPIMELATE LIGASE MURE HOMOLOG, CHLOROPLASTIC"/>
    <property type="match status" value="1"/>
</dbReference>
<feature type="binding site" evidence="11">
    <location>
        <position position="25"/>
    </location>
    <ligand>
        <name>UDP-N-acetyl-alpha-D-muramoyl-L-alanyl-D-glutamate</name>
        <dbReference type="ChEBI" id="CHEBI:83900"/>
    </ligand>
</feature>
<feature type="domain" description="Mur ligase N-terminal catalytic" evidence="13">
    <location>
        <begin position="20"/>
        <end position="99"/>
    </location>
</feature>
<dbReference type="Pfam" id="PF08245">
    <property type="entry name" value="Mur_ligase_M"/>
    <property type="match status" value="1"/>
</dbReference>
<dbReference type="SUPFAM" id="SSF63418">
    <property type="entry name" value="MurE/MurF N-terminal domain"/>
    <property type="match status" value="1"/>
</dbReference>
<evidence type="ECO:0000313" key="17">
    <source>
        <dbReference type="Proteomes" id="UP001501600"/>
    </source>
</evidence>
<evidence type="ECO:0000256" key="11">
    <source>
        <dbReference type="HAMAP-Rule" id="MF_00208"/>
    </source>
</evidence>
<comment type="pathway">
    <text evidence="11 12">Cell wall biogenesis; peptidoglycan biosynthesis.</text>
</comment>
<keyword evidence="3 11" id="KW-0436">Ligase</keyword>
<evidence type="ECO:0000256" key="12">
    <source>
        <dbReference type="RuleBase" id="RU004135"/>
    </source>
</evidence>
<feature type="binding site" evidence="11">
    <location>
        <position position="27"/>
    </location>
    <ligand>
        <name>UDP-N-acetyl-alpha-D-muramoyl-L-alanyl-D-glutamate</name>
        <dbReference type="ChEBI" id="CHEBI:83900"/>
    </ligand>
</feature>
<dbReference type="Pfam" id="PF02875">
    <property type="entry name" value="Mur_ligase_C"/>
    <property type="match status" value="1"/>
</dbReference>
<dbReference type="GO" id="GO:0016874">
    <property type="term" value="F:ligase activity"/>
    <property type="evidence" value="ECO:0007669"/>
    <property type="project" value="UniProtKB-KW"/>
</dbReference>
<evidence type="ECO:0000256" key="7">
    <source>
        <dbReference type="ARBA" id="ARBA00022960"/>
    </source>
</evidence>
<keyword evidence="8 11" id="KW-0573">Peptidoglycan synthesis</keyword>
<evidence type="ECO:0000259" key="15">
    <source>
        <dbReference type="Pfam" id="PF08245"/>
    </source>
</evidence>
<dbReference type="EC" id="6.3.2.13" evidence="11"/>
<gene>
    <name evidence="11 16" type="primary">murE</name>
    <name evidence="16" type="ORF">GCM10025772_27100</name>
</gene>
<feature type="binding site" evidence="11">
    <location>
        <position position="192"/>
    </location>
    <ligand>
        <name>UDP-N-acetyl-alpha-D-muramoyl-L-alanyl-D-glutamate</name>
        <dbReference type="ChEBI" id="CHEBI:83900"/>
    </ligand>
</feature>
<evidence type="ECO:0000256" key="10">
    <source>
        <dbReference type="ARBA" id="ARBA00023316"/>
    </source>
</evidence>
<evidence type="ECO:0000256" key="2">
    <source>
        <dbReference type="ARBA" id="ARBA00022490"/>
    </source>
</evidence>
<feature type="domain" description="Mur ligase C-terminal" evidence="14">
    <location>
        <begin position="340"/>
        <end position="466"/>
    </location>
</feature>
<dbReference type="InterPro" id="IPR018109">
    <property type="entry name" value="Folylpolyglutamate_synth_CS"/>
</dbReference>
<dbReference type="InterPro" id="IPR005761">
    <property type="entry name" value="UDP-N-AcMur-Glu-dNH2Pim_ligase"/>
</dbReference>
<feature type="binding site" evidence="11">
    <location>
        <position position="389"/>
    </location>
    <ligand>
        <name>meso-2,6-diaminopimelate</name>
        <dbReference type="ChEBI" id="CHEBI:57791"/>
    </ligand>
</feature>
<evidence type="ECO:0000256" key="3">
    <source>
        <dbReference type="ARBA" id="ARBA00022598"/>
    </source>
</evidence>
<feature type="binding site" evidence="11">
    <location>
        <position position="184"/>
    </location>
    <ligand>
        <name>UDP-N-acetyl-alpha-D-muramoyl-L-alanyl-D-glutamate</name>
        <dbReference type="ChEBI" id="CHEBI:83900"/>
    </ligand>
</feature>
<proteinExistence type="inferred from homology"/>
<comment type="subcellular location">
    <subcellularLocation>
        <location evidence="11 12">Cytoplasm</location>
    </subcellularLocation>
</comment>
<keyword evidence="10 11" id="KW-0961">Cell wall biogenesis/degradation</keyword>
<dbReference type="InterPro" id="IPR036615">
    <property type="entry name" value="Mur_ligase_C_dom_sf"/>
</dbReference>
<comment type="caution">
    <text evidence="16">The sequence shown here is derived from an EMBL/GenBank/DDBJ whole genome shotgun (WGS) entry which is preliminary data.</text>
</comment>
<comment type="cofactor">
    <cofactor evidence="11">
        <name>Mg(2+)</name>
        <dbReference type="ChEBI" id="CHEBI:18420"/>
    </cofactor>
</comment>
<feature type="binding site" evidence="11">
    <location>
        <position position="468"/>
    </location>
    <ligand>
        <name>meso-2,6-diaminopimelate</name>
        <dbReference type="ChEBI" id="CHEBI:57791"/>
    </ligand>
</feature>
<sequence>MKSLDEILALWVAAETRIRFHHLALDSRDVTPGDLFCAVVGHQQDGRRFIDSAVAQGAVAVLCEAEHDARLADRIGPEGQAVPVIGLKGLNARLSALALRAYPDAGLPRLIGVTGTNGKTTVTQLIAQLLTALGQRTGVMGTVGNGLWGATSPSVNTTSDAVTVARSIADMAKQGAGTVAMEISSHGLSQQRVAALPIALGVFTNLSRDHLDYHGDMQSYAEAKRALFEMRSLNAAVLNLDDEYGIRWYSELQGRLRVLGYSVDGAHCEGDRLQLSDIRYQSDGVRARLDSSFGQGELHSPLLGKFNLANLLAALGALLLQGYPLAELLAVVPKLAPAPGRMECFHPDTGPGLVVDYAHTPDALEQALQALRQHCEGQLWCVFGCGGERDRGKRPIMAQSAEHYADRLVITADNPRSERFEDIVADMMPGLKRPGAATVIAERAEAVRFAFTQARPEDLILLAGKGHEDYQLLAGERLSYDERALARSLAQAPDGVDGSKSMERF</sequence>
<keyword evidence="7 11" id="KW-0133">Cell shape</keyword>
<protein>
    <recommendedName>
        <fullName evidence="11">UDP-N-acetylmuramoyl-L-alanyl-D-glutamate--2,6-diaminopimelate ligase</fullName>
        <ecNumber evidence="11">6.3.2.13</ecNumber>
    </recommendedName>
    <alternativeName>
        <fullName evidence="11">Meso-A2pm-adding enzyme</fullName>
    </alternativeName>
    <alternativeName>
        <fullName evidence="11">Meso-diaminopimelate-adding enzyme</fullName>
    </alternativeName>
    <alternativeName>
        <fullName evidence="11">UDP-MurNAc-L-Ala-D-Glu:meso-diaminopimelate ligase</fullName>
    </alternativeName>
    <alternativeName>
        <fullName evidence="11">UDP-MurNAc-tripeptide synthetase</fullName>
    </alternativeName>
    <alternativeName>
        <fullName evidence="11">UDP-N-acetylmuramyl-tripeptide synthetase</fullName>
    </alternativeName>
</protein>
<evidence type="ECO:0000256" key="8">
    <source>
        <dbReference type="ARBA" id="ARBA00022984"/>
    </source>
</evidence>
<dbReference type="Gene3D" id="3.40.1390.10">
    <property type="entry name" value="MurE/MurF, N-terminal domain"/>
    <property type="match status" value="1"/>
</dbReference>
<keyword evidence="9 11" id="KW-0131">Cell cycle</keyword>
<dbReference type="InterPro" id="IPR035911">
    <property type="entry name" value="MurE/MurF_N"/>
</dbReference>
<feature type="binding site" evidence="11">
    <location>
        <begin position="413"/>
        <end position="416"/>
    </location>
    <ligand>
        <name>meso-2,6-diaminopimelate</name>
        <dbReference type="ChEBI" id="CHEBI:57791"/>
    </ligand>
</feature>
<dbReference type="SUPFAM" id="SSF53623">
    <property type="entry name" value="MurD-like peptide ligases, catalytic domain"/>
    <property type="match status" value="1"/>
</dbReference>
<dbReference type="NCBIfam" id="NF001123">
    <property type="entry name" value="PRK00139.1-1"/>
    <property type="match status" value="1"/>
</dbReference>
<reference evidence="17" key="1">
    <citation type="journal article" date="2019" name="Int. J. Syst. Evol. Microbiol.">
        <title>The Global Catalogue of Microorganisms (GCM) 10K type strain sequencing project: providing services to taxonomists for standard genome sequencing and annotation.</title>
        <authorList>
            <consortium name="The Broad Institute Genomics Platform"/>
            <consortium name="The Broad Institute Genome Sequencing Center for Infectious Disease"/>
            <person name="Wu L."/>
            <person name="Ma J."/>
        </authorList>
    </citation>
    <scope>NUCLEOTIDE SEQUENCE [LARGE SCALE GENOMIC DNA]</scope>
    <source>
        <strain evidence="17">JCM 18720</strain>
    </source>
</reference>
<dbReference type="PANTHER" id="PTHR23135">
    <property type="entry name" value="MUR LIGASE FAMILY MEMBER"/>
    <property type="match status" value="1"/>
</dbReference>
<dbReference type="RefSeq" id="WP_345317707.1">
    <property type="nucleotide sequence ID" value="NZ_BAABLF010000029.1"/>
</dbReference>
<evidence type="ECO:0000256" key="4">
    <source>
        <dbReference type="ARBA" id="ARBA00022618"/>
    </source>
</evidence>
<dbReference type="NCBIfam" id="TIGR01085">
    <property type="entry name" value="murE"/>
    <property type="match status" value="1"/>
</dbReference>
<feature type="modified residue" description="N6-carboxylysine" evidence="11">
    <location>
        <position position="224"/>
    </location>
</feature>
<feature type="short sequence motif" description="Meso-diaminopimelate recognition motif" evidence="11">
    <location>
        <begin position="413"/>
        <end position="416"/>
    </location>
</feature>